<dbReference type="AlphaFoldDB" id="J3P0U3"/>
<sequence>MVESIKGYLNFYTVFTVTFLFVFENKFVIANVMGNILPNCRLFKHKKLKTFLIFCSGNPTAFSDVFDVASGVIISGTKSQMPFLNLLNPFR</sequence>
<protein>
    <submittedName>
        <fullName evidence="2 3">Uncharacterized protein</fullName>
    </submittedName>
</protein>
<dbReference type="EnsemblFungi" id="EJT77227">
    <property type="protein sequence ID" value="EJT77227"/>
    <property type="gene ID" value="GGTG_07139"/>
</dbReference>
<dbReference type="HOGENOM" id="CLU_2469219_0_0_1"/>
<dbReference type="GeneID" id="20347597"/>
<reference evidence="3" key="5">
    <citation type="submission" date="2018-04" db="UniProtKB">
        <authorList>
            <consortium name="EnsemblFungi"/>
        </authorList>
    </citation>
    <scope>IDENTIFICATION</scope>
    <source>
        <strain evidence="3">R3-111a-1</strain>
    </source>
</reference>
<reference evidence="4" key="1">
    <citation type="submission" date="2010-07" db="EMBL/GenBank/DDBJ databases">
        <title>The genome sequence of Gaeumannomyces graminis var. tritici strain R3-111a-1.</title>
        <authorList>
            <consortium name="The Broad Institute Genome Sequencing Platform"/>
            <person name="Ma L.-J."/>
            <person name="Dead R."/>
            <person name="Young S."/>
            <person name="Zeng Q."/>
            <person name="Koehrsen M."/>
            <person name="Alvarado L."/>
            <person name="Berlin A."/>
            <person name="Chapman S.B."/>
            <person name="Chen Z."/>
            <person name="Freedman E."/>
            <person name="Gellesch M."/>
            <person name="Goldberg J."/>
            <person name="Griggs A."/>
            <person name="Gujja S."/>
            <person name="Heilman E.R."/>
            <person name="Heiman D."/>
            <person name="Hepburn T."/>
            <person name="Howarth C."/>
            <person name="Jen D."/>
            <person name="Larson L."/>
            <person name="Mehta T."/>
            <person name="Neiman D."/>
            <person name="Pearson M."/>
            <person name="Roberts A."/>
            <person name="Saif S."/>
            <person name="Shea T."/>
            <person name="Shenoy N."/>
            <person name="Sisk P."/>
            <person name="Stolte C."/>
            <person name="Sykes S."/>
            <person name="Walk T."/>
            <person name="White J."/>
            <person name="Yandava C."/>
            <person name="Haas B."/>
            <person name="Nusbaum C."/>
            <person name="Birren B."/>
        </authorList>
    </citation>
    <scope>NUCLEOTIDE SEQUENCE [LARGE SCALE GENOMIC DNA]</scope>
    <source>
        <strain evidence="4">R3-111a-1</strain>
    </source>
</reference>
<reference evidence="2" key="3">
    <citation type="submission" date="2010-09" db="EMBL/GenBank/DDBJ databases">
        <title>Annotation of Gaeumannomyces graminis var. tritici R3-111a-1.</title>
        <authorList>
            <consortium name="The Broad Institute Genome Sequencing Platform"/>
            <person name="Ma L.-J."/>
            <person name="Dead R."/>
            <person name="Young S.K."/>
            <person name="Zeng Q."/>
            <person name="Gargeya S."/>
            <person name="Fitzgerald M."/>
            <person name="Haas B."/>
            <person name="Abouelleil A."/>
            <person name="Alvarado L."/>
            <person name="Arachchi H.M."/>
            <person name="Berlin A."/>
            <person name="Brown A."/>
            <person name="Chapman S.B."/>
            <person name="Chen Z."/>
            <person name="Dunbar C."/>
            <person name="Freedman E."/>
            <person name="Gearin G."/>
            <person name="Gellesch M."/>
            <person name="Goldberg J."/>
            <person name="Griggs A."/>
            <person name="Gujja S."/>
            <person name="Heiman D."/>
            <person name="Howarth C."/>
            <person name="Larson L."/>
            <person name="Lui A."/>
            <person name="MacDonald P.J.P."/>
            <person name="Mehta T."/>
            <person name="Montmayeur A."/>
            <person name="Murphy C."/>
            <person name="Neiman D."/>
            <person name="Pearson M."/>
            <person name="Priest M."/>
            <person name="Roberts A."/>
            <person name="Saif S."/>
            <person name="Shea T."/>
            <person name="Shenoy N."/>
            <person name="Sisk P."/>
            <person name="Stolte C."/>
            <person name="Sykes S."/>
            <person name="Yandava C."/>
            <person name="Wortman J."/>
            <person name="Nusbaum C."/>
            <person name="Birren B."/>
        </authorList>
    </citation>
    <scope>NUCLEOTIDE SEQUENCE</scope>
    <source>
        <strain evidence="2">R3-111a-1</strain>
    </source>
</reference>
<organism evidence="2">
    <name type="scientific">Gaeumannomyces tritici (strain R3-111a-1)</name>
    <name type="common">Wheat and barley take-all root rot fungus</name>
    <name type="synonym">Gaeumannomyces graminis var. tritici</name>
    <dbReference type="NCBI Taxonomy" id="644352"/>
    <lineage>
        <taxon>Eukaryota</taxon>
        <taxon>Fungi</taxon>
        <taxon>Dikarya</taxon>
        <taxon>Ascomycota</taxon>
        <taxon>Pezizomycotina</taxon>
        <taxon>Sordariomycetes</taxon>
        <taxon>Sordariomycetidae</taxon>
        <taxon>Magnaporthales</taxon>
        <taxon>Magnaporthaceae</taxon>
        <taxon>Gaeumannomyces</taxon>
    </lineage>
</organism>
<gene>
    <name evidence="3" type="primary">20347597</name>
    <name evidence="2" type="ORF">GGTG_07139</name>
</gene>
<reference evidence="3" key="4">
    <citation type="journal article" date="2015" name="G3 (Bethesda)">
        <title>Genome sequences of three phytopathogenic species of the Magnaporthaceae family of fungi.</title>
        <authorList>
            <person name="Okagaki L.H."/>
            <person name="Nunes C.C."/>
            <person name="Sailsbery J."/>
            <person name="Clay B."/>
            <person name="Brown D."/>
            <person name="John T."/>
            <person name="Oh Y."/>
            <person name="Young N."/>
            <person name="Fitzgerald M."/>
            <person name="Haas B.J."/>
            <person name="Zeng Q."/>
            <person name="Young S."/>
            <person name="Adiconis X."/>
            <person name="Fan L."/>
            <person name="Levin J.Z."/>
            <person name="Mitchell T.K."/>
            <person name="Okubara P.A."/>
            <person name="Farman M.L."/>
            <person name="Kohn L.M."/>
            <person name="Birren B."/>
            <person name="Ma L.-J."/>
            <person name="Dean R.A."/>
        </authorList>
    </citation>
    <scope>NUCLEOTIDE SEQUENCE</scope>
    <source>
        <strain evidence="3">R3-111a-1</strain>
    </source>
</reference>
<evidence type="ECO:0000256" key="1">
    <source>
        <dbReference type="SAM" id="Phobius"/>
    </source>
</evidence>
<evidence type="ECO:0000313" key="4">
    <source>
        <dbReference type="Proteomes" id="UP000006039"/>
    </source>
</evidence>
<dbReference type="Proteomes" id="UP000006039">
    <property type="component" value="Unassembled WGS sequence"/>
</dbReference>
<keyword evidence="1" id="KW-0812">Transmembrane</keyword>
<accession>J3P0U3</accession>
<dbReference type="RefSeq" id="XP_009223227.1">
    <property type="nucleotide sequence ID" value="XM_009224963.1"/>
</dbReference>
<keyword evidence="1" id="KW-1133">Transmembrane helix</keyword>
<dbReference type="VEuPathDB" id="FungiDB:GGTG_07139"/>
<evidence type="ECO:0000313" key="3">
    <source>
        <dbReference type="EnsemblFungi" id="EJT77227"/>
    </source>
</evidence>
<proteinExistence type="predicted"/>
<keyword evidence="4" id="KW-1185">Reference proteome</keyword>
<evidence type="ECO:0000313" key="2">
    <source>
        <dbReference type="EMBL" id="EJT77227.1"/>
    </source>
</evidence>
<keyword evidence="1" id="KW-0472">Membrane</keyword>
<dbReference type="EMBL" id="GL385397">
    <property type="protein sequence ID" value="EJT77227.1"/>
    <property type="molecule type" value="Genomic_DNA"/>
</dbReference>
<reference evidence="2" key="2">
    <citation type="submission" date="2010-07" db="EMBL/GenBank/DDBJ databases">
        <authorList>
            <consortium name="The Broad Institute Genome Sequencing Platform"/>
            <consortium name="Broad Institute Genome Sequencing Center for Infectious Disease"/>
            <person name="Ma L.-J."/>
            <person name="Dead R."/>
            <person name="Young S."/>
            <person name="Zeng Q."/>
            <person name="Koehrsen M."/>
            <person name="Alvarado L."/>
            <person name="Berlin A."/>
            <person name="Chapman S.B."/>
            <person name="Chen Z."/>
            <person name="Freedman E."/>
            <person name="Gellesch M."/>
            <person name="Goldberg J."/>
            <person name="Griggs A."/>
            <person name="Gujja S."/>
            <person name="Heilman E.R."/>
            <person name="Heiman D."/>
            <person name="Hepburn T."/>
            <person name="Howarth C."/>
            <person name="Jen D."/>
            <person name="Larson L."/>
            <person name="Mehta T."/>
            <person name="Neiman D."/>
            <person name="Pearson M."/>
            <person name="Roberts A."/>
            <person name="Saif S."/>
            <person name="Shea T."/>
            <person name="Shenoy N."/>
            <person name="Sisk P."/>
            <person name="Stolte C."/>
            <person name="Sykes S."/>
            <person name="Walk T."/>
            <person name="White J."/>
            <person name="Yandava C."/>
            <person name="Haas B."/>
            <person name="Nusbaum C."/>
            <person name="Birren B."/>
        </authorList>
    </citation>
    <scope>NUCLEOTIDE SEQUENCE</scope>
    <source>
        <strain evidence="2">R3-111a-1</strain>
    </source>
</reference>
<feature type="transmembrane region" description="Helical" evidence="1">
    <location>
        <begin position="12"/>
        <end position="37"/>
    </location>
</feature>
<name>J3P0U3_GAET3</name>